<sequence>MDFCFFLRFYYFILILIFLDNCVLCPKLNNKYQLVAVGFLVTGLLENTKSQGIEIKLLI</sequence>
<evidence type="ECO:0000256" key="1">
    <source>
        <dbReference type="SAM" id="Phobius"/>
    </source>
</evidence>
<evidence type="ECO:0000313" key="2">
    <source>
        <dbReference type="EMBL" id="KYH29403.1"/>
    </source>
</evidence>
<keyword evidence="3" id="KW-1185">Reference proteome</keyword>
<comment type="caution">
    <text evidence="2">The sequence shown here is derived from an EMBL/GenBank/DDBJ whole genome shotgun (WGS) entry which is preliminary data.</text>
</comment>
<dbReference type="AlphaFoldDB" id="A0A151AP48"/>
<evidence type="ECO:0000313" key="3">
    <source>
        <dbReference type="Proteomes" id="UP000075374"/>
    </source>
</evidence>
<organism evidence="2 3">
    <name type="scientific">Clostridium colicanis DSM 13634</name>
    <dbReference type="NCBI Taxonomy" id="1121305"/>
    <lineage>
        <taxon>Bacteria</taxon>
        <taxon>Bacillati</taxon>
        <taxon>Bacillota</taxon>
        <taxon>Clostridia</taxon>
        <taxon>Eubacteriales</taxon>
        <taxon>Clostridiaceae</taxon>
        <taxon>Clostridium</taxon>
    </lineage>
</organism>
<keyword evidence="1" id="KW-1133">Transmembrane helix</keyword>
<dbReference type="STRING" id="1121305.CLCOL_11510"/>
<keyword evidence="1" id="KW-0472">Membrane</keyword>
<reference evidence="2 3" key="1">
    <citation type="submission" date="2016-02" db="EMBL/GenBank/DDBJ databases">
        <title>Genome sequence of Clostridium colicanis DSM 13634.</title>
        <authorList>
            <person name="Poehlein A."/>
            <person name="Daniel R."/>
        </authorList>
    </citation>
    <scope>NUCLEOTIDE SEQUENCE [LARGE SCALE GENOMIC DNA]</scope>
    <source>
        <strain evidence="2 3">DSM 13634</strain>
    </source>
</reference>
<dbReference type="PATRIC" id="fig|1121305.3.peg.1151"/>
<dbReference type="RefSeq" id="WP_061858018.1">
    <property type="nucleotide sequence ID" value="NZ_LTBB01000004.1"/>
</dbReference>
<name>A0A151AP48_9CLOT</name>
<proteinExistence type="predicted"/>
<dbReference type="EMBL" id="LTBB01000004">
    <property type="protein sequence ID" value="KYH29403.1"/>
    <property type="molecule type" value="Genomic_DNA"/>
</dbReference>
<gene>
    <name evidence="2" type="ORF">CLCOL_11510</name>
</gene>
<accession>A0A151AP48</accession>
<protein>
    <submittedName>
        <fullName evidence="2">Uncharacterized protein</fullName>
    </submittedName>
</protein>
<feature type="transmembrane region" description="Helical" evidence="1">
    <location>
        <begin position="6"/>
        <end position="24"/>
    </location>
</feature>
<dbReference type="Proteomes" id="UP000075374">
    <property type="component" value="Unassembled WGS sequence"/>
</dbReference>
<keyword evidence="1" id="KW-0812">Transmembrane</keyword>